<dbReference type="STRING" id="59196.RICGR_0801"/>
<evidence type="ECO:0000256" key="4">
    <source>
        <dbReference type="ARBA" id="ARBA00022777"/>
    </source>
</evidence>
<proteinExistence type="inferred from homology"/>
<dbReference type="eggNOG" id="COG1947">
    <property type="taxonomic scope" value="Bacteria"/>
</dbReference>
<comment type="function">
    <text evidence="7">Catalyzes the phosphorylation of the position 2 hydroxy group of 4-diphosphocytidyl-2C-methyl-D-erythritol.</text>
</comment>
<feature type="domain" description="GHMP kinase N-terminal" evidence="8">
    <location>
        <begin position="70"/>
        <end position="147"/>
    </location>
</feature>
<dbReference type="PANTHER" id="PTHR43527:SF2">
    <property type="entry name" value="4-DIPHOSPHOCYTIDYL-2-C-METHYL-D-ERYTHRITOL KINASE, CHLOROPLASTIC"/>
    <property type="match status" value="1"/>
</dbReference>
<name>A8PMQ8_9COXI</name>
<protein>
    <recommendedName>
        <fullName evidence="1 7">4-diphosphocytidyl-2-C-methyl-D-erythritol kinase</fullName>
        <shortName evidence="7">CMK</shortName>
        <ecNumber evidence="7">2.7.1.148</ecNumber>
    </recommendedName>
    <alternativeName>
        <fullName evidence="7">4-(cytidine-5'-diphospho)-2-C-methyl-D-erythritol kinase</fullName>
    </alternativeName>
</protein>
<comment type="catalytic activity">
    <reaction evidence="7">
        <text>4-CDP-2-C-methyl-D-erythritol + ATP = 4-CDP-2-C-methyl-D-erythritol 2-phosphate + ADP + H(+)</text>
        <dbReference type="Rhea" id="RHEA:18437"/>
        <dbReference type="ChEBI" id="CHEBI:15378"/>
        <dbReference type="ChEBI" id="CHEBI:30616"/>
        <dbReference type="ChEBI" id="CHEBI:57823"/>
        <dbReference type="ChEBI" id="CHEBI:57919"/>
        <dbReference type="ChEBI" id="CHEBI:456216"/>
        <dbReference type="EC" id="2.7.1.148"/>
    </reaction>
</comment>
<dbReference type="InterPro" id="IPR006204">
    <property type="entry name" value="GHMP_kinase_N_dom"/>
</dbReference>
<evidence type="ECO:0000259" key="8">
    <source>
        <dbReference type="Pfam" id="PF00288"/>
    </source>
</evidence>
<dbReference type="SUPFAM" id="SSF54211">
    <property type="entry name" value="Ribosomal protein S5 domain 2-like"/>
    <property type="match status" value="1"/>
</dbReference>
<sequence length="291" mass="32250">MYWPAPAKLNLFLHLTGRQPNRYHQLQTVFQLVDYCDELSFTLRSDPQINCTCLSLLNPVSGAIIAHDDNLTIKAAKLLQNRSANVKGVDIFIKKRIPIGGGLGGGSSNCATTLVVLNHLWKLKLSFNELLRLGATLGADVPVFIQGETSWAEGIGEKLQALQLPEKWFVVMVPPVSISTTKLFSHPQLTYSTTRLKIQTFLNGSFTTQNDFEYIVRQDYPLIAEGLDFLNHYAPARLSGTGASIFATLETKIAAEALLEKIKAPYRGFICKGLTTSPLQVIMKNWGVAKW</sequence>
<dbReference type="SUPFAM" id="SSF55060">
    <property type="entry name" value="GHMP Kinase, C-terminal domain"/>
    <property type="match status" value="1"/>
</dbReference>
<evidence type="ECO:0000256" key="1">
    <source>
        <dbReference type="ARBA" id="ARBA00017473"/>
    </source>
</evidence>
<dbReference type="Gene3D" id="3.30.230.10">
    <property type="match status" value="1"/>
</dbReference>
<dbReference type="AlphaFoldDB" id="A8PMQ8"/>
<dbReference type="Proteomes" id="UP000054075">
    <property type="component" value="Unassembled WGS sequence"/>
</dbReference>
<evidence type="ECO:0000313" key="10">
    <source>
        <dbReference type="Proteomes" id="UP000054075"/>
    </source>
</evidence>
<evidence type="ECO:0000313" key="9">
    <source>
        <dbReference type="EMBL" id="EDP46499.1"/>
    </source>
</evidence>
<reference evidence="9" key="2">
    <citation type="submission" date="2007-10" db="EMBL/GenBank/DDBJ databases">
        <authorList>
            <person name="Myers G.S."/>
        </authorList>
    </citation>
    <scope>NUCLEOTIDE SEQUENCE [LARGE SCALE GENOMIC DNA]</scope>
</reference>
<dbReference type="GO" id="GO:0050515">
    <property type="term" value="F:4-(cytidine 5'-diphospho)-2-C-methyl-D-erythritol kinase activity"/>
    <property type="evidence" value="ECO:0007669"/>
    <property type="project" value="UniProtKB-UniRule"/>
</dbReference>
<dbReference type="InterPro" id="IPR036554">
    <property type="entry name" value="GHMP_kinase_C_sf"/>
</dbReference>
<feature type="active site" evidence="7">
    <location>
        <position position="140"/>
    </location>
</feature>
<evidence type="ECO:0000256" key="2">
    <source>
        <dbReference type="ARBA" id="ARBA00022679"/>
    </source>
</evidence>
<dbReference type="Pfam" id="PF00288">
    <property type="entry name" value="GHMP_kinases_N"/>
    <property type="match status" value="1"/>
</dbReference>
<evidence type="ECO:0000256" key="6">
    <source>
        <dbReference type="ARBA" id="ARBA00023229"/>
    </source>
</evidence>
<dbReference type="PANTHER" id="PTHR43527">
    <property type="entry name" value="4-DIPHOSPHOCYTIDYL-2-C-METHYL-D-ERYTHRITOL KINASE, CHLOROPLASTIC"/>
    <property type="match status" value="1"/>
</dbReference>
<reference evidence="9" key="1">
    <citation type="submission" date="2006-04" db="EMBL/GenBank/DDBJ databases">
        <authorList>
            <person name="Seshadri R."/>
            <person name="Federici B.A."/>
        </authorList>
    </citation>
    <scope>NUCLEOTIDE SEQUENCE [LARGE SCALE GENOMIC DNA]</scope>
</reference>
<dbReference type="Gene3D" id="3.30.70.890">
    <property type="entry name" value="GHMP kinase, C-terminal domain"/>
    <property type="match status" value="1"/>
</dbReference>
<accession>A8PMQ8</accession>
<feature type="binding site" evidence="7">
    <location>
        <begin position="98"/>
        <end position="108"/>
    </location>
    <ligand>
        <name>ATP</name>
        <dbReference type="ChEBI" id="CHEBI:30616"/>
    </ligand>
</feature>
<dbReference type="EC" id="2.7.1.148" evidence="7"/>
<comment type="caution">
    <text evidence="9">The sequence shown here is derived from an EMBL/GenBank/DDBJ whole genome shotgun (WGS) entry which is preliminary data.</text>
</comment>
<evidence type="ECO:0000256" key="5">
    <source>
        <dbReference type="ARBA" id="ARBA00022840"/>
    </source>
</evidence>
<dbReference type="RefSeq" id="WP_006035475.1">
    <property type="nucleotide sequence ID" value="NZ_AAQJ02000001.1"/>
</dbReference>
<dbReference type="InterPro" id="IPR020568">
    <property type="entry name" value="Ribosomal_Su5_D2-typ_SF"/>
</dbReference>
<dbReference type="GO" id="GO:0005524">
    <property type="term" value="F:ATP binding"/>
    <property type="evidence" value="ECO:0007669"/>
    <property type="project" value="UniProtKB-UniRule"/>
</dbReference>
<gene>
    <name evidence="7 9" type="primary">ispE</name>
    <name evidence="9" type="ORF">RICGR_0801</name>
</gene>
<comment type="pathway">
    <text evidence="7">Isoprenoid biosynthesis; isopentenyl diphosphate biosynthesis via DXP pathway; isopentenyl diphosphate from 1-deoxy-D-xylulose 5-phosphate: step 3/6.</text>
</comment>
<comment type="similarity">
    <text evidence="7">Belongs to the GHMP kinase family. IspE subfamily.</text>
</comment>
<dbReference type="HAMAP" id="MF_00061">
    <property type="entry name" value="IspE"/>
    <property type="match status" value="1"/>
</dbReference>
<keyword evidence="2 7" id="KW-0808">Transferase</keyword>
<keyword evidence="4 7" id="KW-0418">Kinase</keyword>
<dbReference type="NCBIfam" id="TIGR00154">
    <property type="entry name" value="ispE"/>
    <property type="match status" value="1"/>
</dbReference>
<dbReference type="GO" id="GO:0019288">
    <property type="term" value="P:isopentenyl diphosphate biosynthetic process, methylerythritol 4-phosphate pathway"/>
    <property type="evidence" value="ECO:0007669"/>
    <property type="project" value="UniProtKB-UniRule"/>
</dbReference>
<dbReference type="InterPro" id="IPR014721">
    <property type="entry name" value="Ribsml_uS5_D2-typ_fold_subgr"/>
</dbReference>
<keyword evidence="3 7" id="KW-0547">Nucleotide-binding</keyword>
<keyword evidence="6 7" id="KW-0414">Isoprene biosynthesis</keyword>
<dbReference type="InterPro" id="IPR004424">
    <property type="entry name" value="IspE"/>
</dbReference>
<feature type="active site" evidence="7">
    <location>
        <position position="8"/>
    </location>
</feature>
<dbReference type="PIRSF" id="PIRSF010376">
    <property type="entry name" value="IspE"/>
    <property type="match status" value="1"/>
</dbReference>
<evidence type="ECO:0000256" key="3">
    <source>
        <dbReference type="ARBA" id="ARBA00022741"/>
    </source>
</evidence>
<keyword evidence="5 7" id="KW-0067">ATP-binding</keyword>
<organism evidence="9 10">
    <name type="scientific">Rickettsiella grylli</name>
    <dbReference type="NCBI Taxonomy" id="59196"/>
    <lineage>
        <taxon>Bacteria</taxon>
        <taxon>Pseudomonadati</taxon>
        <taxon>Pseudomonadota</taxon>
        <taxon>Gammaproteobacteria</taxon>
        <taxon>Legionellales</taxon>
        <taxon>Coxiellaceae</taxon>
        <taxon>Rickettsiella</taxon>
    </lineage>
</organism>
<dbReference type="OrthoDB" id="9809438at2"/>
<evidence type="ECO:0000256" key="7">
    <source>
        <dbReference type="HAMAP-Rule" id="MF_00061"/>
    </source>
</evidence>
<dbReference type="GO" id="GO:0016114">
    <property type="term" value="P:terpenoid biosynthetic process"/>
    <property type="evidence" value="ECO:0007669"/>
    <property type="project" value="UniProtKB-UniRule"/>
</dbReference>
<keyword evidence="10" id="KW-1185">Reference proteome</keyword>
<dbReference type="UniPathway" id="UPA00056">
    <property type="reaction ID" value="UER00094"/>
</dbReference>
<dbReference type="EMBL" id="AAQJ02000001">
    <property type="protein sequence ID" value="EDP46499.1"/>
    <property type="molecule type" value="Genomic_DNA"/>
</dbReference>